<comment type="catalytic activity">
    <reaction evidence="1 10">
        <text>Endohydrolysis of (1-&gt;4)-beta-D-glucosidic linkages in cellulose, lichenin and cereal beta-D-glucans.</text>
        <dbReference type="EC" id="3.2.1.4"/>
    </reaction>
</comment>
<sequence length="310" mass="31838">MRSATTLLSLGLAVALPLGAHAASGSGHSTRYWDCCKPSCAWSKKAAVSKPVGTCDKNDNPLADPDAKSGCDGGGAFMCSNQQPWAVNDKLAYGFAATAITGGSEASWCCACYAFFTHTSLTFTSGPVTGKTMVVQSINTGGDLSNNHFDLQMPGGGQGIFSGCNAQYGSFPGAQYGGVSSRSECASMPARLRSGCEWRFDWFQNADNPNFDFVQVQCPSEITAISGCKRNDDGNFPVFNPPSGGNGGGNGGGATTSSTPSTPTGGSGSGSGSGTAAHWAQCGGNGYTGPTNCESPYKCVAQNEWYSQCL</sequence>
<dbReference type="EMBL" id="SKBQ01000008">
    <property type="protein sequence ID" value="TPX07539.1"/>
    <property type="molecule type" value="Genomic_DNA"/>
</dbReference>
<dbReference type="RefSeq" id="XP_030989099.1">
    <property type="nucleotide sequence ID" value="XM_031136133.1"/>
</dbReference>
<dbReference type="GeneID" id="41969438"/>
<keyword evidence="9" id="KW-0624">Polysaccharide degradation</keyword>
<keyword evidence="4 12" id="KW-0732">Signal</keyword>
<dbReference type="AlphaFoldDB" id="A0A507ARL8"/>
<accession>A0A507ARL8</accession>
<evidence type="ECO:0000313" key="14">
    <source>
        <dbReference type="EMBL" id="TPX07388.1"/>
    </source>
</evidence>
<dbReference type="GO" id="GO:0008810">
    <property type="term" value="F:cellulase activity"/>
    <property type="evidence" value="ECO:0007669"/>
    <property type="project" value="UniProtKB-EC"/>
</dbReference>
<evidence type="ECO:0000256" key="3">
    <source>
        <dbReference type="ARBA" id="ARBA00012601"/>
    </source>
</evidence>
<evidence type="ECO:0000256" key="10">
    <source>
        <dbReference type="PROSITE-ProRule" id="PRU10069"/>
    </source>
</evidence>
<proteinExistence type="inferred from homology"/>
<evidence type="ECO:0000313" key="15">
    <source>
        <dbReference type="EMBL" id="TPX07539.1"/>
    </source>
</evidence>
<evidence type="ECO:0000259" key="13">
    <source>
        <dbReference type="PROSITE" id="PS51164"/>
    </source>
</evidence>
<feature type="compositionally biased region" description="Gly residues" evidence="11">
    <location>
        <begin position="244"/>
        <end position="254"/>
    </location>
</feature>
<dbReference type="InParanoid" id="A0A507ARL8"/>
<keyword evidence="8" id="KW-0326">Glycosidase</keyword>
<evidence type="ECO:0000256" key="1">
    <source>
        <dbReference type="ARBA" id="ARBA00000966"/>
    </source>
</evidence>
<evidence type="ECO:0000256" key="9">
    <source>
        <dbReference type="ARBA" id="ARBA00023326"/>
    </source>
</evidence>
<feature type="signal peptide" evidence="12">
    <location>
        <begin position="1"/>
        <end position="22"/>
    </location>
</feature>
<dbReference type="SUPFAM" id="SSF50685">
    <property type="entry name" value="Barwin-like endoglucanases"/>
    <property type="match status" value="1"/>
</dbReference>
<dbReference type="PROSITE" id="PS00562">
    <property type="entry name" value="CBM1_1"/>
    <property type="match status" value="1"/>
</dbReference>
<dbReference type="EMBL" id="SKBQ01000008">
    <property type="protein sequence ID" value="TPX07388.1"/>
    <property type="molecule type" value="Genomic_DNA"/>
</dbReference>
<name>A0A507ARL8_9PEZI</name>
<feature type="domain" description="CBM1" evidence="13">
    <location>
        <begin position="274"/>
        <end position="310"/>
    </location>
</feature>
<dbReference type="InterPro" id="IPR000254">
    <property type="entry name" value="CBD"/>
</dbReference>
<evidence type="ECO:0000256" key="6">
    <source>
        <dbReference type="ARBA" id="ARBA00023001"/>
    </source>
</evidence>
<dbReference type="STRING" id="1093900.A0A507ARL8"/>
<comment type="caution">
    <text evidence="15">The sequence shown here is derived from an EMBL/GenBank/DDBJ whole genome shotgun (WGS) entry which is preliminary data.</text>
</comment>
<dbReference type="PROSITE" id="PS01140">
    <property type="entry name" value="GLYCOSYL_HYDROL_F45"/>
    <property type="match status" value="1"/>
</dbReference>
<dbReference type="PANTHER" id="PTHR39730:SF1">
    <property type="entry name" value="ENDOGLUCANASE 1"/>
    <property type="match status" value="1"/>
</dbReference>
<gene>
    <name evidence="14" type="ORF">E0L32_001991</name>
    <name evidence="15" type="ORF">E0L32_002142</name>
</gene>
<evidence type="ECO:0000256" key="7">
    <source>
        <dbReference type="ARBA" id="ARBA00023277"/>
    </source>
</evidence>
<dbReference type="Pfam" id="PF02015">
    <property type="entry name" value="Glyco_hydro_45"/>
    <property type="match status" value="1"/>
</dbReference>
<keyword evidence="16" id="KW-1185">Reference proteome</keyword>
<dbReference type="Pfam" id="PF00734">
    <property type="entry name" value="CBM_1"/>
    <property type="match status" value="1"/>
</dbReference>
<dbReference type="SMART" id="SM00236">
    <property type="entry name" value="fCBD"/>
    <property type="match status" value="1"/>
</dbReference>
<comment type="similarity">
    <text evidence="2">Belongs to the glycosyl hydrolase 45 (cellulase K) family.</text>
</comment>
<evidence type="ECO:0000313" key="16">
    <source>
        <dbReference type="Proteomes" id="UP000319257"/>
    </source>
</evidence>
<reference evidence="15 16" key="1">
    <citation type="submission" date="2019-06" db="EMBL/GenBank/DDBJ databases">
        <title>Draft genome sequence of the filamentous fungus Phialemoniopsis curvata isolated from diesel fuel.</title>
        <authorList>
            <person name="Varaljay V.A."/>
            <person name="Lyon W.J."/>
            <person name="Crouch A.L."/>
            <person name="Drake C.E."/>
            <person name="Hollomon J.M."/>
            <person name="Nadeau L.J."/>
            <person name="Nunn H.S."/>
            <person name="Stevenson B.S."/>
            <person name="Bojanowski C.L."/>
            <person name="Crookes-Goodson W.J."/>
        </authorList>
    </citation>
    <scope>NUCLEOTIDE SEQUENCE [LARGE SCALE GENOMIC DNA]</scope>
    <source>
        <strain evidence="15 16">D216</strain>
    </source>
</reference>
<feature type="region of interest" description="Disordered" evidence="11">
    <location>
        <begin position="235"/>
        <end position="275"/>
    </location>
</feature>
<dbReference type="Gene3D" id="2.40.40.10">
    <property type="entry name" value="RlpA-like domain"/>
    <property type="match status" value="1"/>
</dbReference>
<evidence type="ECO:0000256" key="5">
    <source>
        <dbReference type="ARBA" id="ARBA00022801"/>
    </source>
</evidence>
<dbReference type="EC" id="3.2.1.4" evidence="3 10"/>
<dbReference type="OrthoDB" id="10035502at2759"/>
<dbReference type="GO" id="GO:0030245">
    <property type="term" value="P:cellulose catabolic process"/>
    <property type="evidence" value="ECO:0007669"/>
    <property type="project" value="UniProtKB-KW"/>
</dbReference>
<dbReference type="PANTHER" id="PTHR39730">
    <property type="entry name" value="ENDOGLUCANASE 1"/>
    <property type="match status" value="1"/>
</dbReference>
<feature type="compositionally biased region" description="Low complexity" evidence="11">
    <location>
        <begin position="255"/>
        <end position="264"/>
    </location>
</feature>
<evidence type="ECO:0000256" key="12">
    <source>
        <dbReference type="SAM" id="SignalP"/>
    </source>
</evidence>
<dbReference type="GO" id="GO:0030248">
    <property type="term" value="F:cellulose binding"/>
    <property type="evidence" value="ECO:0007669"/>
    <property type="project" value="InterPro"/>
</dbReference>
<organism evidence="15 16">
    <name type="scientific">Thyridium curvatum</name>
    <dbReference type="NCBI Taxonomy" id="1093900"/>
    <lineage>
        <taxon>Eukaryota</taxon>
        <taxon>Fungi</taxon>
        <taxon>Dikarya</taxon>
        <taxon>Ascomycota</taxon>
        <taxon>Pezizomycotina</taxon>
        <taxon>Sordariomycetes</taxon>
        <taxon>Sordariomycetidae</taxon>
        <taxon>Thyridiales</taxon>
        <taxon>Thyridiaceae</taxon>
        <taxon>Thyridium</taxon>
    </lineage>
</organism>
<dbReference type="PROSITE" id="PS51164">
    <property type="entry name" value="CBM1_2"/>
    <property type="match status" value="1"/>
</dbReference>
<dbReference type="InterPro" id="IPR035971">
    <property type="entry name" value="CBD_sf"/>
</dbReference>
<dbReference type="GO" id="GO:0005576">
    <property type="term" value="C:extracellular region"/>
    <property type="evidence" value="ECO:0007669"/>
    <property type="project" value="InterPro"/>
</dbReference>
<dbReference type="InterPro" id="IPR052288">
    <property type="entry name" value="GH45_Enzymes"/>
</dbReference>
<feature type="chain" id="PRO_5033841991" description="Cellulase" evidence="12">
    <location>
        <begin position="23"/>
        <end position="310"/>
    </location>
</feature>
<keyword evidence="6" id="KW-0136">Cellulose degradation</keyword>
<evidence type="ECO:0000256" key="2">
    <source>
        <dbReference type="ARBA" id="ARBA00007793"/>
    </source>
</evidence>
<keyword evidence="5" id="KW-0378">Hydrolase</keyword>
<dbReference type="InterPro" id="IPR000334">
    <property type="entry name" value="Glyco_hydro_45"/>
</dbReference>
<dbReference type="InterPro" id="IPR036908">
    <property type="entry name" value="RlpA-like_sf"/>
</dbReference>
<evidence type="ECO:0000256" key="8">
    <source>
        <dbReference type="ARBA" id="ARBA00023295"/>
    </source>
</evidence>
<dbReference type="Proteomes" id="UP000319257">
    <property type="component" value="Unassembled WGS sequence"/>
</dbReference>
<evidence type="ECO:0000256" key="11">
    <source>
        <dbReference type="SAM" id="MobiDB-lite"/>
    </source>
</evidence>
<keyword evidence="7" id="KW-0119">Carbohydrate metabolism</keyword>
<evidence type="ECO:0000256" key="4">
    <source>
        <dbReference type="ARBA" id="ARBA00022729"/>
    </source>
</evidence>
<feature type="active site" description="Nucleophile" evidence="10">
    <location>
        <position position="34"/>
    </location>
</feature>
<dbReference type="SUPFAM" id="SSF57180">
    <property type="entry name" value="Cellulose-binding domain"/>
    <property type="match status" value="1"/>
</dbReference>
<protein>
    <recommendedName>
        <fullName evidence="3 10">Cellulase</fullName>
        <ecNumber evidence="3 10">3.2.1.4</ecNumber>
    </recommendedName>
</protein>